<dbReference type="EMBL" id="SACP01000020">
    <property type="protein sequence ID" value="RVU15649.1"/>
    <property type="molecule type" value="Genomic_DNA"/>
</dbReference>
<name>A0A3S2V6L4_9HYPH</name>
<proteinExistence type="predicted"/>
<keyword evidence="3" id="KW-1185">Reference proteome</keyword>
<evidence type="ECO:0000313" key="3">
    <source>
        <dbReference type="Proteomes" id="UP000286997"/>
    </source>
</evidence>
<evidence type="ECO:0000313" key="2">
    <source>
        <dbReference type="EMBL" id="RVU15649.1"/>
    </source>
</evidence>
<organism evidence="2 3">
    <name type="scientific">Methylobacterium oryzihabitans</name>
    <dbReference type="NCBI Taxonomy" id="2499852"/>
    <lineage>
        <taxon>Bacteria</taxon>
        <taxon>Pseudomonadati</taxon>
        <taxon>Pseudomonadota</taxon>
        <taxon>Alphaproteobacteria</taxon>
        <taxon>Hyphomicrobiales</taxon>
        <taxon>Methylobacteriaceae</taxon>
        <taxon>Methylobacterium</taxon>
    </lineage>
</organism>
<accession>A0A3S2V6L4</accession>
<comment type="caution">
    <text evidence="2">The sequence shown here is derived from an EMBL/GenBank/DDBJ whole genome shotgun (WGS) entry which is preliminary data.</text>
</comment>
<keyword evidence="1" id="KW-0812">Transmembrane</keyword>
<dbReference type="RefSeq" id="WP_127732135.1">
    <property type="nucleotide sequence ID" value="NZ_SACP01000020.1"/>
</dbReference>
<dbReference type="Proteomes" id="UP000286997">
    <property type="component" value="Unassembled WGS sequence"/>
</dbReference>
<dbReference type="OrthoDB" id="8455876at2"/>
<protein>
    <submittedName>
        <fullName evidence="2">Uncharacterized protein</fullName>
    </submittedName>
</protein>
<keyword evidence="1" id="KW-1133">Transmembrane helix</keyword>
<feature type="transmembrane region" description="Helical" evidence="1">
    <location>
        <begin position="98"/>
        <end position="115"/>
    </location>
</feature>
<dbReference type="AlphaFoldDB" id="A0A3S2V6L4"/>
<keyword evidence="1" id="KW-0472">Membrane</keyword>
<gene>
    <name evidence="2" type="ORF">EOE48_19260</name>
</gene>
<sequence>MRLFGRLLVMGFALLLAIPAGTAMLGLGTLMDAGLRELLGRLGLYAIDSVLSELAAGYPPDPGMLDALLGAGRAVLLLLAVPPALNAVVGEVLRWRSLVWYAGATGLLTACLPWLMRASRGDGAAGPLSAGETRVAGLLFAAGAVSGLVYWLLAGRFAGRGEARMWVPARR</sequence>
<reference evidence="2 3" key="1">
    <citation type="submission" date="2019-01" db="EMBL/GenBank/DDBJ databases">
        <authorList>
            <person name="Chen W.-M."/>
        </authorList>
    </citation>
    <scope>NUCLEOTIDE SEQUENCE [LARGE SCALE GENOMIC DNA]</scope>
    <source>
        <strain evidence="2 3">TER-1</strain>
    </source>
</reference>
<evidence type="ECO:0000256" key="1">
    <source>
        <dbReference type="SAM" id="Phobius"/>
    </source>
</evidence>
<feature type="transmembrane region" description="Helical" evidence="1">
    <location>
        <begin position="135"/>
        <end position="154"/>
    </location>
</feature>
<feature type="transmembrane region" description="Helical" evidence="1">
    <location>
        <begin position="67"/>
        <end position="86"/>
    </location>
</feature>